<evidence type="ECO:0000313" key="3">
    <source>
        <dbReference type="EMBL" id="SHH78718.1"/>
    </source>
</evidence>
<keyword evidence="1" id="KW-0732">Signal</keyword>
<dbReference type="InterPro" id="IPR029062">
    <property type="entry name" value="Class_I_gatase-like"/>
</dbReference>
<dbReference type="InterPro" id="IPR055458">
    <property type="entry name" value="IFT52_GIFT"/>
</dbReference>
<name>A0A1M5VU43_9BACT</name>
<sequence length="251" mass="28004">MMRPIKLFAVLLVLAFAGYVEAQTPKKAKHRIVIDLAHKQIFWNDPAGVEGKDPSLVNRIKYMTGEITKTANSVDAELVYVKDEIKPEQLTKGSLLFIHIPSGQYTPAEVSAVTKFVSNGGSLFVVMDADYWSNLKQTNVNDLIRPFGIQFDGANPDSLSGGTTKAGLITPKPLKISYHGARIINGDGTPFCYNIRTEKFPFGVYKEIKNGGKIIVMGDGMVSLYMTSWEGVNDYQCQEFMHDTFQWLLKR</sequence>
<dbReference type="Pfam" id="PF23355">
    <property type="entry name" value="IFT52_GIFT"/>
    <property type="match status" value="1"/>
</dbReference>
<evidence type="ECO:0000256" key="1">
    <source>
        <dbReference type="SAM" id="SignalP"/>
    </source>
</evidence>
<feature type="signal peptide" evidence="1">
    <location>
        <begin position="1"/>
        <end position="22"/>
    </location>
</feature>
<feature type="chain" id="PRO_5012680404" description="IFT52 GIFT domain-containing protein" evidence="1">
    <location>
        <begin position="23"/>
        <end position="251"/>
    </location>
</feature>
<keyword evidence="4" id="KW-1185">Reference proteome</keyword>
<dbReference type="RefSeq" id="WP_073140842.1">
    <property type="nucleotide sequence ID" value="NZ_FQWQ01000004.1"/>
</dbReference>
<dbReference type="AlphaFoldDB" id="A0A1M5VU43"/>
<evidence type="ECO:0000259" key="2">
    <source>
        <dbReference type="Pfam" id="PF23355"/>
    </source>
</evidence>
<dbReference type="OrthoDB" id="9811262at2"/>
<proteinExistence type="predicted"/>
<organism evidence="3 4">
    <name type="scientific">Chryseolinea serpens</name>
    <dbReference type="NCBI Taxonomy" id="947013"/>
    <lineage>
        <taxon>Bacteria</taxon>
        <taxon>Pseudomonadati</taxon>
        <taxon>Bacteroidota</taxon>
        <taxon>Cytophagia</taxon>
        <taxon>Cytophagales</taxon>
        <taxon>Fulvivirgaceae</taxon>
        <taxon>Chryseolinea</taxon>
    </lineage>
</organism>
<protein>
    <recommendedName>
        <fullName evidence="2">IFT52 GIFT domain-containing protein</fullName>
    </recommendedName>
</protein>
<evidence type="ECO:0000313" key="4">
    <source>
        <dbReference type="Proteomes" id="UP000184212"/>
    </source>
</evidence>
<gene>
    <name evidence="3" type="ORF">SAMN04488109_5411</name>
</gene>
<reference evidence="3 4" key="1">
    <citation type="submission" date="2016-11" db="EMBL/GenBank/DDBJ databases">
        <authorList>
            <person name="Jaros S."/>
            <person name="Januszkiewicz K."/>
            <person name="Wedrychowicz H."/>
        </authorList>
    </citation>
    <scope>NUCLEOTIDE SEQUENCE [LARGE SCALE GENOMIC DNA]</scope>
    <source>
        <strain evidence="3 4">DSM 24574</strain>
    </source>
</reference>
<dbReference type="SUPFAM" id="SSF52317">
    <property type="entry name" value="Class I glutamine amidotransferase-like"/>
    <property type="match status" value="1"/>
</dbReference>
<accession>A0A1M5VU43</accession>
<dbReference type="EMBL" id="FQWQ01000004">
    <property type="protein sequence ID" value="SHH78718.1"/>
    <property type="molecule type" value="Genomic_DNA"/>
</dbReference>
<dbReference type="Proteomes" id="UP000184212">
    <property type="component" value="Unassembled WGS sequence"/>
</dbReference>
<feature type="domain" description="IFT52 GIFT" evidence="2">
    <location>
        <begin position="77"/>
        <end position="152"/>
    </location>
</feature>